<dbReference type="InterPro" id="IPR011613">
    <property type="entry name" value="GH15-like"/>
</dbReference>
<organism evidence="3 4">
    <name type="scientific">Salegentibacter maritimus</name>
    <dbReference type="NCBI Taxonomy" id="2794347"/>
    <lineage>
        <taxon>Bacteria</taxon>
        <taxon>Pseudomonadati</taxon>
        <taxon>Bacteroidota</taxon>
        <taxon>Flavobacteriia</taxon>
        <taxon>Flavobacteriales</taxon>
        <taxon>Flavobacteriaceae</taxon>
        <taxon>Salegentibacter</taxon>
    </lineage>
</organism>
<name>A0ABS0THM2_9FLAO</name>
<dbReference type="PANTHER" id="PTHR31616:SF0">
    <property type="entry name" value="GLUCAN 1,4-ALPHA-GLUCOSIDASE"/>
    <property type="match status" value="1"/>
</dbReference>
<evidence type="ECO:0000313" key="3">
    <source>
        <dbReference type="EMBL" id="MBI6120540.1"/>
    </source>
</evidence>
<dbReference type="Gene3D" id="1.50.10.10">
    <property type="match status" value="1"/>
</dbReference>
<feature type="domain" description="GH15-like" evidence="1">
    <location>
        <begin position="220"/>
        <end position="582"/>
    </location>
</feature>
<keyword evidence="4" id="KW-1185">Reference proteome</keyword>
<proteinExistence type="predicted"/>
<dbReference type="InterPro" id="IPR012341">
    <property type="entry name" value="6hp_glycosidase-like_sf"/>
</dbReference>
<sequence length="599" mass="69772">MENLDYGIIGNCKSAALISKTGSLDWCCLPNFDSSAVFAKLLDEKVGGSFEFIVDDSYKITQEYLWETNILNTQFNDGENSFQVIDFMPRYPREDGSFYAPPDIIRFIRLTGGRPKFRIKYDPRLDFSREKTYNNLKENYIKSYTKEGKYDSLFFYSSLDLNDILEQNEIELTGNAYCLIGYHEKLITQTLDRSYLKFQRTKTYWMNWSAKTTRYTHYENEIMRSALVLKCLSYKKSGAVLAAATTSLPETIGEERNWDYRFCWIRDASMVIKVMAGLGHIKSAKDFLQFIIDIIPDKDEKIQIMYGINGEKELTEHILDHLSGYKNSHPVRTGNAAYIQKQNDIYGILMEVIYQQFNQFETSLENSEELWTVVRGIVSIVEENWKKPDKGIWELRTEDRHFVFSKLLCWVAIDRAIKIGEVLRMGINDTHWKSLRAEIYNDIYKNGWNEEVQAYTQYYGSKDLDASTLLMEQYGFIEAKDPRFVSTVKATEKELCKEGLMYRYKNKDDFGEPTSSFTICTFWLIDSLFKIGEKKKAKKMFDQLLSYSNHLGLFSEDIDFETKRLLGNFPQAYSHLALIETAANFSIGTSSEESWLSEF</sequence>
<feature type="domain" description="Trehalase-like N-terminal" evidence="2">
    <location>
        <begin position="8"/>
        <end position="132"/>
    </location>
</feature>
<comment type="caution">
    <text evidence="3">The sequence shown here is derived from an EMBL/GenBank/DDBJ whole genome shotgun (WGS) entry which is preliminary data.</text>
</comment>
<evidence type="ECO:0000259" key="2">
    <source>
        <dbReference type="Pfam" id="PF19291"/>
    </source>
</evidence>
<dbReference type="EMBL" id="JAEHNY010000009">
    <property type="protein sequence ID" value="MBI6120540.1"/>
    <property type="molecule type" value="Genomic_DNA"/>
</dbReference>
<protein>
    <submittedName>
        <fullName evidence="3">Glycoside hydrolase family 15 protein</fullName>
    </submittedName>
</protein>
<dbReference type="PANTHER" id="PTHR31616">
    <property type="entry name" value="TREHALASE"/>
    <property type="match status" value="1"/>
</dbReference>
<evidence type="ECO:0000313" key="4">
    <source>
        <dbReference type="Proteomes" id="UP000635665"/>
    </source>
</evidence>
<accession>A0ABS0THM2</accession>
<dbReference type="SUPFAM" id="SSF48208">
    <property type="entry name" value="Six-hairpin glycosidases"/>
    <property type="match status" value="1"/>
</dbReference>
<dbReference type="Proteomes" id="UP000635665">
    <property type="component" value="Unassembled WGS sequence"/>
</dbReference>
<gene>
    <name evidence="3" type="ORF">I6U50_10975</name>
</gene>
<keyword evidence="3" id="KW-0378">Hydrolase</keyword>
<reference evidence="3 4" key="1">
    <citation type="submission" date="2020-12" db="EMBL/GenBank/DDBJ databases">
        <title>Salegentibacter orientalis sp. nov., isolated from costal sediment.</title>
        <authorList>
            <person name="Lian F.-B."/>
        </authorList>
    </citation>
    <scope>NUCLEOTIDE SEQUENCE [LARGE SCALE GENOMIC DNA]</scope>
    <source>
        <strain evidence="3 4">F60176</strain>
    </source>
</reference>
<dbReference type="GO" id="GO:0016787">
    <property type="term" value="F:hydrolase activity"/>
    <property type="evidence" value="ECO:0007669"/>
    <property type="project" value="UniProtKB-KW"/>
</dbReference>
<evidence type="ECO:0000259" key="1">
    <source>
        <dbReference type="Pfam" id="PF00723"/>
    </source>
</evidence>
<dbReference type="RefSeq" id="WP_198638860.1">
    <property type="nucleotide sequence ID" value="NZ_JAEHNY010000009.1"/>
</dbReference>
<dbReference type="InterPro" id="IPR045582">
    <property type="entry name" value="Trehalase-like_N"/>
</dbReference>
<dbReference type="Pfam" id="PF19291">
    <property type="entry name" value="TREH_N"/>
    <property type="match status" value="1"/>
</dbReference>
<dbReference type="InterPro" id="IPR008928">
    <property type="entry name" value="6-hairpin_glycosidase_sf"/>
</dbReference>
<dbReference type="Pfam" id="PF00723">
    <property type="entry name" value="Glyco_hydro_15"/>
    <property type="match status" value="1"/>
</dbReference>